<accession>A0A4R5PJD0</accession>
<dbReference type="Proteomes" id="UP000295131">
    <property type="component" value="Unassembled WGS sequence"/>
</dbReference>
<proteinExistence type="inferred from homology"/>
<gene>
    <name evidence="3" type="ORF">E2A64_14645</name>
</gene>
<dbReference type="InterPro" id="IPR036291">
    <property type="entry name" value="NAD(P)-bd_dom_sf"/>
</dbReference>
<dbReference type="PRINTS" id="PR00081">
    <property type="entry name" value="GDHRDH"/>
</dbReference>
<dbReference type="FunFam" id="3.40.50.720:FF:000240">
    <property type="entry name" value="SDR family oxidoreductase"/>
    <property type="match status" value="1"/>
</dbReference>
<evidence type="ECO:0000313" key="4">
    <source>
        <dbReference type="Proteomes" id="UP000295131"/>
    </source>
</evidence>
<sequence length="257" mass="26819">MDYRNANDLTGKLAVITGGASGIGLEAARALGQCGAKLEILDFNSEALDGAAKELSSAGYEVGTALLDVTDPAAVNAVAETVKARSGAPDILLNSAGIARLHSAIEISDADWQLVMDVNVNGTFYCCRAFGAQMVEAGRGSVINMGSMSGSIINRPQFASSYMVSKGAIHQLTKALAVEWARTGVRVNALAPGYIATEMTLGMRARPELFDVWLDMTPMGRCGEPEEVAALIVFLASQASTYMTGSIVAIDGGYTAL</sequence>
<dbReference type="OrthoDB" id="9805986at2"/>
<dbReference type="GO" id="GO:0005975">
    <property type="term" value="P:carbohydrate metabolic process"/>
    <property type="evidence" value="ECO:0007669"/>
    <property type="project" value="UniProtKB-ARBA"/>
</dbReference>
<evidence type="ECO:0000313" key="3">
    <source>
        <dbReference type="EMBL" id="TDH34960.1"/>
    </source>
</evidence>
<reference evidence="3 4" key="1">
    <citation type="journal article" date="2013" name="Int. J. Syst. Evol. Microbiol.">
        <title>Hoeflea suaedae sp. nov., an endophytic bacterium isolated from the root of the halophyte Suaeda maritima.</title>
        <authorList>
            <person name="Chung E.J."/>
            <person name="Park J.A."/>
            <person name="Pramanik P."/>
            <person name="Bibi F."/>
            <person name="Jeon C.O."/>
            <person name="Chung Y.R."/>
        </authorList>
    </citation>
    <scope>NUCLEOTIDE SEQUENCE [LARGE SCALE GENOMIC DNA]</scope>
    <source>
        <strain evidence="3 4">YC6898</strain>
    </source>
</reference>
<evidence type="ECO:0000256" key="2">
    <source>
        <dbReference type="ARBA" id="ARBA00023002"/>
    </source>
</evidence>
<dbReference type="Gene3D" id="3.40.50.720">
    <property type="entry name" value="NAD(P)-binding Rossmann-like Domain"/>
    <property type="match status" value="1"/>
</dbReference>
<organism evidence="3 4">
    <name type="scientific">Pseudohoeflea suaedae</name>
    <dbReference type="NCBI Taxonomy" id="877384"/>
    <lineage>
        <taxon>Bacteria</taxon>
        <taxon>Pseudomonadati</taxon>
        <taxon>Pseudomonadota</taxon>
        <taxon>Alphaproteobacteria</taxon>
        <taxon>Hyphomicrobiales</taxon>
        <taxon>Rhizobiaceae</taxon>
        <taxon>Pseudohoeflea</taxon>
    </lineage>
</organism>
<protein>
    <submittedName>
        <fullName evidence="3">SDR family oxidoreductase</fullName>
    </submittedName>
</protein>
<dbReference type="SUPFAM" id="SSF51735">
    <property type="entry name" value="NAD(P)-binding Rossmann-fold domains"/>
    <property type="match status" value="1"/>
</dbReference>
<dbReference type="InterPro" id="IPR002347">
    <property type="entry name" value="SDR_fam"/>
</dbReference>
<keyword evidence="2" id="KW-0560">Oxidoreductase</keyword>
<dbReference type="PRINTS" id="PR00080">
    <property type="entry name" value="SDRFAMILY"/>
</dbReference>
<comment type="similarity">
    <text evidence="1">Belongs to the short-chain dehydrogenases/reductases (SDR) family.</text>
</comment>
<name>A0A4R5PJD0_9HYPH</name>
<dbReference type="AlphaFoldDB" id="A0A4R5PJD0"/>
<keyword evidence="4" id="KW-1185">Reference proteome</keyword>
<evidence type="ECO:0000256" key="1">
    <source>
        <dbReference type="ARBA" id="ARBA00006484"/>
    </source>
</evidence>
<dbReference type="PANTHER" id="PTHR42760">
    <property type="entry name" value="SHORT-CHAIN DEHYDROGENASES/REDUCTASES FAMILY MEMBER"/>
    <property type="match status" value="1"/>
</dbReference>
<dbReference type="PANTHER" id="PTHR42760:SF115">
    <property type="entry name" value="3-OXOACYL-[ACYL-CARRIER-PROTEIN] REDUCTASE FABG"/>
    <property type="match status" value="1"/>
</dbReference>
<dbReference type="GO" id="GO:0016616">
    <property type="term" value="F:oxidoreductase activity, acting on the CH-OH group of donors, NAD or NADP as acceptor"/>
    <property type="evidence" value="ECO:0007669"/>
    <property type="project" value="UniProtKB-ARBA"/>
</dbReference>
<dbReference type="Pfam" id="PF13561">
    <property type="entry name" value="adh_short_C2"/>
    <property type="match status" value="1"/>
</dbReference>
<dbReference type="RefSeq" id="WP_133285245.1">
    <property type="nucleotide sequence ID" value="NZ_SMSI01000003.1"/>
</dbReference>
<comment type="caution">
    <text evidence="3">The sequence shown here is derived from an EMBL/GenBank/DDBJ whole genome shotgun (WGS) entry which is preliminary data.</text>
</comment>
<dbReference type="EMBL" id="SMSI01000003">
    <property type="protein sequence ID" value="TDH34960.1"/>
    <property type="molecule type" value="Genomic_DNA"/>
</dbReference>